<dbReference type="OrthoDB" id="2515288at2"/>
<evidence type="ECO:0008006" key="9">
    <source>
        <dbReference type="Google" id="ProtNLM"/>
    </source>
</evidence>
<dbReference type="PANTHER" id="PTHR43649:SF33">
    <property type="entry name" value="POLYGALACTURONAN_RHAMNOGALACTURONAN-BINDING PROTEIN YTCQ"/>
    <property type="match status" value="1"/>
</dbReference>
<comment type="caution">
    <text evidence="7">The sequence shown here is derived from an EMBL/GenBank/DDBJ whole genome shotgun (WGS) entry which is preliminary data.</text>
</comment>
<dbReference type="AlphaFoldDB" id="A0A1R1AU17"/>
<dbReference type="SUPFAM" id="SSF53850">
    <property type="entry name" value="Periplasmic binding protein-like II"/>
    <property type="match status" value="1"/>
</dbReference>
<evidence type="ECO:0000256" key="4">
    <source>
        <dbReference type="ARBA" id="ARBA00023139"/>
    </source>
</evidence>
<organism evidence="7 8">
    <name type="scientific">Paenibacillus lautus</name>
    <name type="common">Bacillus lautus</name>
    <dbReference type="NCBI Taxonomy" id="1401"/>
    <lineage>
        <taxon>Bacteria</taxon>
        <taxon>Bacillati</taxon>
        <taxon>Bacillota</taxon>
        <taxon>Bacilli</taxon>
        <taxon>Bacillales</taxon>
        <taxon>Paenibacillaceae</taxon>
        <taxon>Paenibacillus</taxon>
    </lineage>
</organism>
<feature type="chain" id="PRO_5039715845" description="ABC transporter substrate-binding protein" evidence="6">
    <location>
        <begin position="24"/>
        <end position="471"/>
    </location>
</feature>
<sequence length="471" mass="53283">MKRKSIFLIITFVFMLTTILSGCTGNDSVNKEPEIVSEAKPAGTNEEDAQEEEVDWTSKAVTDFSEETTITIQHEWGIDQITPLMQPIEDKLQAEGKNITVHWIQGDSTSEALQELNASGVVPDIIYSSKGIDGLKDLDMVEPIDDLMKIYEMDETSINPSVISLLRSYDDKGSMVGVPTFADTITLFYNKEIFDMFGVPYPTDHMTWDETFELAKKLTGERNGVNYRGLEMGFTNSLTSEALAPLKEIITNVVDPETDEVLLTKEPAVTRYFELMKKFYSIPGMYERDPDKQASFFAGGTAAMLVSWPTYLEWGIPETIRPNVDSVLMPIWGGEEQLASPTQAHMYVLNKYSEQKDAAFQWMKEVVAEDMQMEFSAAGYPTVLKSPEVIATFGSEKDIYEGKNVKAYFPENARIIEGRKSEYQRLAEGMITEKLKDFANSDMNIAEFLRKLEEELTIKIKEEKQKKEQGQ</sequence>
<dbReference type="Proteomes" id="UP000187074">
    <property type="component" value="Unassembled WGS sequence"/>
</dbReference>
<dbReference type="InterPro" id="IPR050490">
    <property type="entry name" value="Bact_solute-bd_prot1"/>
</dbReference>
<dbReference type="Pfam" id="PF01547">
    <property type="entry name" value="SBP_bac_1"/>
    <property type="match status" value="1"/>
</dbReference>
<proteinExistence type="predicted"/>
<evidence type="ECO:0000256" key="1">
    <source>
        <dbReference type="ARBA" id="ARBA00022475"/>
    </source>
</evidence>
<name>A0A1R1AU17_PAELA</name>
<dbReference type="PROSITE" id="PS51257">
    <property type="entry name" value="PROKAR_LIPOPROTEIN"/>
    <property type="match status" value="1"/>
</dbReference>
<keyword evidence="3" id="KW-0472">Membrane</keyword>
<accession>A0A1R1AU17</accession>
<evidence type="ECO:0000256" key="2">
    <source>
        <dbReference type="ARBA" id="ARBA00022729"/>
    </source>
</evidence>
<dbReference type="Gene3D" id="3.40.190.10">
    <property type="entry name" value="Periplasmic binding protein-like II"/>
    <property type="match status" value="1"/>
</dbReference>
<evidence type="ECO:0000256" key="6">
    <source>
        <dbReference type="SAM" id="SignalP"/>
    </source>
</evidence>
<feature type="signal peptide" evidence="6">
    <location>
        <begin position="1"/>
        <end position="23"/>
    </location>
</feature>
<keyword evidence="1" id="KW-1003">Cell membrane</keyword>
<evidence type="ECO:0000256" key="3">
    <source>
        <dbReference type="ARBA" id="ARBA00023136"/>
    </source>
</evidence>
<reference evidence="7 8" key="1">
    <citation type="submission" date="2016-11" db="EMBL/GenBank/DDBJ databases">
        <title>Paenibacillus species isolates.</title>
        <authorList>
            <person name="Beno S.M."/>
        </authorList>
    </citation>
    <scope>NUCLEOTIDE SEQUENCE [LARGE SCALE GENOMIC DNA]</scope>
    <source>
        <strain evidence="7 8">FSL F4-0100</strain>
    </source>
</reference>
<keyword evidence="2 6" id="KW-0732">Signal</keyword>
<protein>
    <recommendedName>
        <fullName evidence="9">ABC transporter substrate-binding protein</fullName>
    </recommendedName>
</protein>
<dbReference type="InterPro" id="IPR006059">
    <property type="entry name" value="SBP"/>
</dbReference>
<dbReference type="EMBL" id="MRTF01000011">
    <property type="protein sequence ID" value="OME89053.1"/>
    <property type="molecule type" value="Genomic_DNA"/>
</dbReference>
<keyword evidence="5" id="KW-0449">Lipoprotein</keyword>
<dbReference type="RefSeq" id="WP_076325470.1">
    <property type="nucleotide sequence ID" value="NZ_MRTF01000011.1"/>
</dbReference>
<evidence type="ECO:0000313" key="8">
    <source>
        <dbReference type="Proteomes" id="UP000187074"/>
    </source>
</evidence>
<evidence type="ECO:0000313" key="7">
    <source>
        <dbReference type="EMBL" id="OME89053.1"/>
    </source>
</evidence>
<dbReference type="STRING" id="1401.BK123_27120"/>
<dbReference type="PANTHER" id="PTHR43649">
    <property type="entry name" value="ARABINOSE-BINDING PROTEIN-RELATED"/>
    <property type="match status" value="1"/>
</dbReference>
<gene>
    <name evidence="7" type="ORF">BK123_27120</name>
</gene>
<evidence type="ECO:0000256" key="5">
    <source>
        <dbReference type="ARBA" id="ARBA00023288"/>
    </source>
</evidence>
<keyword evidence="4" id="KW-0564">Palmitate</keyword>